<sequence length="341" mass="39512">MTKILKREANYPITIPAKVRFDLRLTANEKLFYGELYTFGGMAGIFTVSNQRLAALYHVTVRSISAWLNKLAKCGYIELANSLDKNERIISFIPGVDPLDRDGYLYDEEVGHEEIIEAVAESADKYDYTVDTKVDPEVIEAEMTARFGPIPDHLTPEQKAELREFRKLAYNKLHSKNSYDSKLRKEAQLGKALYAEEKITEFFNKLKSKETEPPLEKQIYMMKQITEQANKEYDWLHEDEFRKEISMEENFYPLEKKSSRVEANFQQEDNFQGLENADNTKVEENFMEKNTSRVENNFQSKLDNINSIVDKIIVGFADIIKNINKLSDLRTTKNLIPNQSA</sequence>
<dbReference type="OrthoDB" id="1821976at2"/>
<reference evidence="1 2" key="1">
    <citation type="journal article" date="2015" name="Genome Announc.">
        <title>Expanding the biotechnology potential of lactobacilli through comparative genomics of 213 strains and associated genera.</title>
        <authorList>
            <person name="Sun Z."/>
            <person name="Harris H.M."/>
            <person name="McCann A."/>
            <person name="Guo C."/>
            <person name="Argimon S."/>
            <person name="Zhang W."/>
            <person name="Yang X."/>
            <person name="Jeffery I.B."/>
            <person name="Cooney J.C."/>
            <person name="Kagawa T.F."/>
            <person name="Liu W."/>
            <person name="Song Y."/>
            <person name="Salvetti E."/>
            <person name="Wrobel A."/>
            <person name="Rasinkangas P."/>
            <person name="Parkhill J."/>
            <person name="Rea M.C."/>
            <person name="O'Sullivan O."/>
            <person name="Ritari J."/>
            <person name="Douillard F.P."/>
            <person name="Paul Ross R."/>
            <person name="Yang R."/>
            <person name="Briner A.E."/>
            <person name="Felis G.E."/>
            <person name="de Vos W.M."/>
            <person name="Barrangou R."/>
            <person name="Klaenhammer T.R."/>
            <person name="Caufield P.W."/>
            <person name="Cui Y."/>
            <person name="Zhang H."/>
            <person name="O'Toole P.W."/>
        </authorList>
    </citation>
    <scope>NUCLEOTIDE SEQUENCE [LARGE SCALE GENOMIC DNA]</scope>
    <source>
        <strain evidence="1 2">DSM 20509</strain>
    </source>
</reference>
<evidence type="ECO:0000313" key="1">
    <source>
        <dbReference type="EMBL" id="KRM64445.1"/>
    </source>
</evidence>
<dbReference type="Pfam" id="PF13730">
    <property type="entry name" value="HTH_36"/>
    <property type="match status" value="1"/>
</dbReference>
<organism evidence="1 2">
    <name type="scientific">Ligilactobacillus agilis DSM 20509</name>
    <dbReference type="NCBI Taxonomy" id="1423718"/>
    <lineage>
        <taxon>Bacteria</taxon>
        <taxon>Bacillati</taxon>
        <taxon>Bacillota</taxon>
        <taxon>Bacilli</taxon>
        <taxon>Lactobacillales</taxon>
        <taxon>Lactobacillaceae</taxon>
        <taxon>Ligilactobacillus</taxon>
    </lineage>
</organism>
<dbReference type="RefSeq" id="WP_056976730.1">
    <property type="nucleotide sequence ID" value="NZ_AYYP01000032.1"/>
</dbReference>
<dbReference type="EMBL" id="AYYP01000032">
    <property type="protein sequence ID" value="KRM64445.1"/>
    <property type="molecule type" value="Genomic_DNA"/>
</dbReference>
<dbReference type="Proteomes" id="UP000051008">
    <property type="component" value="Unassembled WGS sequence"/>
</dbReference>
<evidence type="ECO:0000313" key="2">
    <source>
        <dbReference type="Proteomes" id="UP000051008"/>
    </source>
</evidence>
<keyword evidence="2" id="KW-1185">Reference proteome</keyword>
<dbReference type="PATRIC" id="fig|1423718.3.peg.1973"/>
<protein>
    <submittedName>
        <fullName evidence="1">Uncharacterized protein</fullName>
    </submittedName>
</protein>
<gene>
    <name evidence="1" type="ORF">FC14_GL001903</name>
</gene>
<comment type="caution">
    <text evidence="1">The sequence shown here is derived from an EMBL/GenBank/DDBJ whole genome shotgun (WGS) entry which is preliminary data.</text>
</comment>
<proteinExistence type="predicted"/>
<name>A0A0R2ABA4_9LACO</name>
<dbReference type="AlphaFoldDB" id="A0A0R2ABA4"/>
<accession>A0A0R2ABA4</accession>